<evidence type="ECO:0000256" key="1">
    <source>
        <dbReference type="ARBA" id="ARBA00005771"/>
    </source>
</evidence>
<evidence type="ECO:0000313" key="5">
    <source>
        <dbReference type="Proteomes" id="UP001649381"/>
    </source>
</evidence>
<evidence type="ECO:0000313" key="4">
    <source>
        <dbReference type="EMBL" id="MCF6136375.1"/>
    </source>
</evidence>
<comment type="caution">
    <text evidence="4">The sequence shown here is derived from an EMBL/GenBank/DDBJ whole genome shotgun (WGS) entry which is preliminary data.</text>
</comment>
<protein>
    <submittedName>
        <fullName evidence="4">Sulfotransferase domain-containing protein</fullName>
    </submittedName>
</protein>
<feature type="domain" description="Sulfotransferase" evidence="3">
    <location>
        <begin position="12"/>
        <end position="243"/>
    </location>
</feature>
<comment type="similarity">
    <text evidence="1">Belongs to the sulfotransferase 1 family.</text>
</comment>
<dbReference type="RefSeq" id="WP_236330961.1">
    <property type="nucleotide sequence ID" value="NZ_JAKIJS010000001.1"/>
</dbReference>
<dbReference type="InterPro" id="IPR000863">
    <property type="entry name" value="Sulfotransferase_dom"/>
</dbReference>
<reference evidence="4 5" key="1">
    <citation type="submission" date="2022-01" db="EMBL/GenBank/DDBJ databases">
        <title>Alkalihalobacillus sp. EGI L200015, a novel bacterium isolated from a salt lake sediment.</title>
        <authorList>
            <person name="Gao L."/>
            <person name="Fang B.-Z."/>
            <person name="Li W.-J."/>
        </authorList>
    </citation>
    <scope>NUCLEOTIDE SEQUENCE [LARGE SCALE GENOMIC DNA]</scope>
    <source>
        <strain evidence="4 5">KCTC 12718</strain>
    </source>
</reference>
<dbReference type="PANTHER" id="PTHR11783">
    <property type="entry name" value="SULFOTRANSFERASE SULT"/>
    <property type="match status" value="1"/>
</dbReference>
<dbReference type="Pfam" id="PF00685">
    <property type="entry name" value="Sulfotransfer_1"/>
    <property type="match status" value="1"/>
</dbReference>
<proteinExistence type="inferred from homology"/>
<dbReference type="Proteomes" id="UP001649381">
    <property type="component" value="Unassembled WGS sequence"/>
</dbReference>
<accession>A0ABS9GYB7</accession>
<dbReference type="EMBL" id="JAKIJS010000001">
    <property type="protein sequence ID" value="MCF6136375.1"/>
    <property type="molecule type" value="Genomic_DNA"/>
</dbReference>
<dbReference type="Gene3D" id="3.40.50.300">
    <property type="entry name" value="P-loop containing nucleotide triphosphate hydrolases"/>
    <property type="match status" value="1"/>
</dbReference>
<keyword evidence="2" id="KW-0808">Transferase</keyword>
<sequence>MSNRPAKKIQPFFVNSIPKSGTHLMKPLLEGIPNLKHHAFLFPGRSDQILEHKRILSEMSHNHFSNGHIFYSQEYKNLLKLLNIKQLFLYRDPRDIVVSYVHFFDRFPDHQYKKYFNEKNLNLKERLLFIINGSLEGRRQNINNWYHNFLPWRDEENVLAVKYEDLVHSPESQKIELRKILKYFNIEPNLSKIEGQIRRMQSNVDPNQSPTYRKGQSGNWKQEFDEEVKAQFKKVTGELLIDLGYEKDMNW</sequence>
<evidence type="ECO:0000259" key="3">
    <source>
        <dbReference type="Pfam" id="PF00685"/>
    </source>
</evidence>
<gene>
    <name evidence="4" type="ORF">L2716_01450</name>
</gene>
<evidence type="ECO:0000256" key="2">
    <source>
        <dbReference type="ARBA" id="ARBA00022679"/>
    </source>
</evidence>
<name>A0ABS9GYB7_9BACL</name>
<dbReference type="InterPro" id="IPR027417">
    <property type="entry name" value="P-loop_NTPase"/>
</dbReference>
<keyword evidence="5" id="KW-1185">Reference proteome</keyword>
<dbReference type="SUPFAM" id="SSF52540">
    <property type="entry name" value="P-loop containing nucleoside triphosphate hydrolases"/>
    <property type="match status" value="1"/>
</dbReference>
<organism evidence="4 5">
    <name type="scientific">Pseudalkalibacillus berkeleyi</name>
    <dbReference type="NCBI Taxonomy" id="1069813"/>
    <lineage>
        <taxon>Bacteria</taxon>
        <taxon>Bacillati</taxon>
        <taxon>Bacillota</taxon>
        <taxon>Bacilli</taxon>
        <taxon>Bacillales</taxon>
        <taxon>Fictibacillaceae</taxon>
        <taxon>Pseudalkalibacillus</taxon>
    </lineage>
</organism>